<comment type="caution">
    <text evidence="1">The sequence shown here is derived from an EMBL/GenBank/DDBJ whole genome shotgun (WGS) entry which is preliminary data.</text>
</comment>
<name>A0AAD7MX27_9AGAR</name>
<proteinExistence type="predicted"/>
<sequence length="114" mass="12403">MSARPTTPACVAGTIVSLPTPAMAPALFRPKPDRPACPHLLPTTATFLILQQFICRRYYLAHDPGRIPPDGRIPEEMCAHPAIEERYAVFIALVALLDGVGSTSFSRTCMSHLT</sequence>
<keyword evidence="2" id="KW-1185">Reference proteome</keyword>
<dbReference type="EMBL" id="JARJLG010000147">
    <property type="protein sequence ID" value="KAJ7736729.1"/>
    <property type="molecule type" value="Genomic_DNA"/>
</dbReference>
<reference evidence="1" key="1">
    <citation type="submission" date="2023-03" db="EMBL/GenBank/DDBJ databases">
        <title>Massive genome expansion in bonnet fungi (Mycena s.s.) driven by repeated elements and novel gene families across ecological guilds.</title>
        <authorList>
            <consortium name="Lawrence Berkeley National Laboratory"/>
            <person name="Harder C.B."/>
            <person name="Miyauchi S."/>
            <person name="Viragh M."/>
            <person name="Kuo A."/>
            <person name="Thoen E."/>
            <person name="Andreopoulos B."/>
            <person name="Lu D."/>
            <person name="Skrede I."/>
            <person name="Drula E."/>
            <person name="Henrissat B."/>
            <person name="Morin E."/>
            <person name="Kohler A."/>
            <person name="Barry K."/>
            <person name="LaButti K."/>
            <person name="Morin E."/>
            <person name="Salamov A."/>
            <person name="Lipzen A."/>
            <person name="Mereny Z."/>
            <person name="Hegedus B."/>
            <person name="Baldrian P."/>
            <person name="Stursova M."/>
            <person name="Weitz H."/>
            <person name="Taylor A."/>
            <person name="Grigoriev I.V."/>
            <person name="Nagy L.G."/>
            <person name="Martin F."/>
            <person name="Kauserud H."/>
        </authorList>
    </citation>
    <scope>NUCLEOTIDE SEQUENCE</scope>
    <source>
        <strain evidence="1">CBHHK188m</strain>
    </source>
</reference>
<protein>
    <submittedName>
        <fullName evidence="1">Uncharacterized protein</fullName>
    </submittedName>
</protein>
<gene>
    <name evidence="1" type="ORF">DFH07DRAFT_842623</name>
</gene>
<evidence type="ECO:0000313" key="1">
    <source>
        <dbReference type="EMBL" id="KAJ7736729.1"/>
    </source>
</evidence>
<accession>A0AAD7MX27</accession>
<evidence type="ECO:0000313" key="2">
    <source>
        <dbReference type="Proteomes" id="UP001215280"/>
    </source>
</evidence>
<dbReference type="AlphaFoldDB" id="A0AAD7MX27"/>
<dbReference type="Proteomes" id="UP001215280">
    <property type="component" value="Unassembled WGS sequence"/>
</dbReference>
<organism evidence="1 2">
    <name type="scientific">Mycena maculata</name>
    <dbReference type="NCBI Taxonomy" id="230809"/>
    <lineage>
        <taxon>Eukaryota</taxon>
        <taxon>Fungi</taxon>
        <taxon>Dikarya</taxon>
        <taxon>Basidiomycota</taxon>
        <taxon>Agaricomycotina</taxon>
        <taxon>Agaricomycetes</taxon>
        <taxon>Agaricomycetidae</taxon>
        <taxon>Agaricales</taxon>
        <taxon>Marasmiineae</taxon>
        <taxon>Mycenaceae</taxon>
        <taxon>Mycena</taxon>
    </lineage>
</organism>